<evidence type="ECO:0000256" key="2">
    <source>
        <dbReference type="ARBA" id="ARBA00022448"/>
    </source>
</evidence>
<evidence type="ECO:0000256" key="3">
    <source>
        <dbReference type="ARBA" id="ARBA00022741"/>
    </source>
</evidence>
<accession>A0A4S3TQ71</accession>
<evidence type="ECO:0000313" key="7">
    <source>
        <dbReference type="Proteomes" id="UP000318864"/>
    </source>
</evidence>
<dbReference type="EMBL" id="RBZW01000027">
    <property type="protein sequence ID" value="THE64708.1"/>
    <property type="molecule type" value="Genomic_DNA"/>
</dbReference>
<keyword evidence="3" id="KW-0547">Nucleotide-binding</keyword>
<keyword evidence="7" id="KW-1185">Reference proteome</keyword>
<organism evidence="6 7">
    <name type="scientific">Salinadaptatus halalkaliphilus</name>
    <dbReference type="NCBI Taxonomy" id="2419781"/>
    <lineage>
        <taxon>Archaea</taxon>
        <taxon>Methanobacteriati</taxon>
        <taxon>Methanobacteriota</taxon>
        <taxon>Stenosarchaea group</taxon>
        <taxon>Halobacteria</taxon>
        <taxon>Halobacteriales</taxon>
        <taxon>Natrialbaceae</taxon>
        <taxon>Salinadaptatus</taxon>
    </lineage>
</organism>
<evidence type="ECO:0000256" key="1">
    <source>
        <dbReference type="ARBA" id="ARBA00005417"/>
    </source>
</evidence>
<sequence length="251" mass="26243">MSEHRHHSSSEPILHAQALEHDYGSISVLENVTLPISRGAVTGLIGPNGSGKTTLLRVLAGLLEPTAGTVTYNGEETARRIGYLPQQPAFRPGFTVAETLSFYAALVGEDKSTAMDRLEQVGLSDARRRPVEALSGGMTRLVGIAQATIGDPPVIVLDEPASGLDPGMSSHVFDVATELAGAGTAVILSSHDLELVDQHADEVVVLDDGSIATRGRPAAIRQSLGVDTVRGVYEASISGETTTVRVQGVSS</sequence>
<dbReference type="Proteomes" id="UP000318864">
    <property type="component" value="Unassembled WGS sequence"/>
</dbReference>
<dbReference type="AlphaFoldDB" id="A0A4S3TQ71"/>
<keyword evidence="4 6" id="KW-0067">ATP-binding</keyword>
<keyword evidence="2" id="KW-0813">Transport</keyword>
<name>A0A4S3TQ71_9EURY</name>
<dbReference type="SMART" id="SM00382">
    <property type="entry name" value="AAA"/>
    <property type="match status" value="1"/>
</dbReference>
<dbReference type="GO" id="GO:0005524">
    <property type="term" value="F:ATP binding"/>
    <property type="evidence" value="ECO:0007669"/>
    <property type="project" value="UniProtKB-KW"/>
</dbReference>
<evidence type="ECO:0000256" key="4">
    <source>
        <dbReference type="ARBA" id="ARBA00022840"/>
    </source>
</evidence>
<dbReference type="GO" id="GO:0016887">
    <property type="term" value="F:ATP hydrolysis activity"/>
    <property type="evidence" value="ECO:0007669"/>
    <property type="project" value="InterPro"/>
</dbReference>
<dbReference type="Pfam" id="PF00005">
    <property type="entry name" value="ABC_tran"/>
    <property type="match status" value="1"/>
</dbReference>
<evidence type="ECO:0000313" key="6">
    <source>
        <dbReference type="EMBL" id="THE64708.1"/>
    </source>
</evidence>
<dbReference type="Gene3D" id="3.40.50.300">
    <property type="entry name" value="P-loop containing nucleotide triphosphate hydrolases"/>
    <property type="match status" value="1"/>
</dbReference>
<dbReference type="InterPro" id="IPR003593">
    <property type="entry name" value="AAA+_ATPase"/>
</dbReference>
<dbReference type="PANTHER" id="PTHR43335">
    <property type="entry name" value="ABC TRANSPORTER, ATP-BINDING PROTEIN"/>
    <property type="match status" value="1"/>
</dbReference>
<comment type="caution">
    <text evidence="6">The sequence shown here is derived from an EMBL/GenBank/DDBJ whole genome shotgun (WGS) entry which is preliminary data.</text>
</comment>
<protein>
    <submittedName>
        <fullName evidence="6">ABC transporter ATP-binding protein</fullName>
    </submittedName>
</protein>
<dbReference type="RefSeq" id="WP_141464814.1">
    <property type="nucleotide sequence ID" value="NZ_RBZW01000027.1"/>
</dbReference>
<dbReference type="InterPro" id="IPR003439">
    <property type="entry name" value="ABC_transporter-like_ATP-bd"/>
</dbReference>
<feature type="domain" description="ABC transporter" evidence="5">
    <location>
        <begin position="14"/>
        <end position="233"/>
    </location>
</feature>
<reference evidence="6 7" key="1">
    <citation type="submission" date="2018-10" db="EMBL/GenBank/DDBJ databases">
        <title>Natronolimnobius sp. XQ-INN 246 isolated from Inner Mongolia Autonomous Region of China.</title>
        <authorList>
            <person name="Xue Q."/>
        </authorList>
    </citation>
    <scope>NUCLEOTIDE SEQUENCE [LARGE SCALE GENOMIC DNA]</scope>
    <source>
        <strain evidence="6 7">XQ-INN 246</strain>
    </source>
</reference>
<proteinExistence type="inferred from homology"/>
<dbReference type="PROSITE" id="PS50893">
    <property type="entry name" value="ABC_TRANSPORTER_2"/>
    <property type="match status" value="1"/>
</dbReference>
<dbReference type="InterPro" id="IPR027417">
    <property type="entry name" value="P-loop_NTPase"/>
</dbReference>
<evidence type="ECO:0000259" key="5">
    <source>
        <dbReference type="PROSITE" id="PS50893"/>
    </source>
</evidence>
<dbReference type="SUPFAM" id="SSF52540">
    <property type="entry name" value="P-loop containing nucleoside triphosphate hydrolases"/>
    <property type="match status" value="1"/>
</dbReference>
<dbReference type="OrthoDB" id="40048at2157"/>
<gene>
    <name evidence="6" type="ORF">D8Y22_11365</name>
</gene>
<comment type="similarity">
    <text evidence="1">Belongs to the ABC transporter superfamily.</text>
</comment>